<gene>
    <name evidence="3" type="ORF">ACHAXA_006169</name>
</gene>
<dbReference type="EMBL" id="JALLPB020000565">
    <property type="protein sequence ID" value="KAL3807949.1"/>
    <property type="molecule type" value="Genomic_DNA"/>
</dbReference>
<feature type="domain" description="IQ motif and ubiquitin-like" evidence="2">
    <location>
        <begin position="135"/>
        <end position="252"/>
    </location>
</feature>
<evidence type="ECO:0000256" key="1">
    <source>
        <dbReference type="SAM" id="MobiDB-lite"/>
    </source>
</evidence>
<evidence type="ECO:0000313" key="3">
    <source>
        <dbReference type="EMBL" id="KAL3807949.1"/>
    </source>
</evidence>
<dbReference type="AlphaFoldDB" id="A0ABD3R574"/>
<protein>
    <recommendedName>
        <fullName evidence="2">IQ motif and ubiquitin-like domain-containing protein</fullName>
    </recommendedName>
</protein>
<keyword evidence="4" id="KW-1185">Reference proteome</keyword>
<comment type="caution">
    <text evidence="3">The sequence shown here is derived from an EMBL/GenBank/DDBJ whole genome shotgun (WGS) entry which is preliminary data.</text>
</comment>
<dbReference type="PANTHER" id="PTHR21074:SF0">
    <property type="entry name" value="IQ AND UBIQUITIN-LIKE DOMAIN-CONTAINING PROTEIN"/>
    <property type="match status" value="1"/>
</dbReference>
<evidence type="ECO:0000259" key="2">
    <source>
        <dbReference type="Pfam" id="PF25805"/>
    </source>
</evidence>
<feature type="compositionally biased region" description="Polar residues" evidence="1">
    <location>
        <begin position="1"/>
        <end position="14"/>
    </location>
</feature>
<dbReference type="InterPro" id="IPR057887">
    <property type="entry name" value="IQUB_helical"/>
</dbReference>
<dbReference type="InterPro" id="IPR037695">
    <property type="entry name" value="IQUB"/>
</dbReference>
<feature type="non-terminal residue" evidence="3">
    <location>
        <position position="1"/>
    </location>
</feature>
<feature type="region of interest" description="Disordered" evidence="1">
    <location>
        <begin position="1"/>
        <end position="21"/>
    </location>
</feature>
<dbReference type="PANTHER" id="PTHR21074">
    <property type="entry name" value="IQ AND UBIQUITIN-LIKE DOMAIN-CONTAINING PROTEIN"/>
    <property type="match status" value="1"/>
</dbReference>
<name>A0ABD3R574_9STRA</name>
<accession>A0ABD3R574</accession>
<dbReference type="Proteomes" id="UP001530377">
    <property type="component" value="Unassembled WGS sequence"/>
</dbReference>
<evidence type="ECO:0000313" key="4">
    <source>
        <dbReference type="Proteomes" id="UP001530377"/>
    </source>
</evidence>
<dbReference type="Pfam" id="PF25805">
    <property type="entry name" value="IQUB"/>
    <property type="match status" value="1"/>
</dbReference>
<proteinExistence type="predicted"/>
<organism evidence="3 4">
    <name type="scientific">Cyclostephanos tholiformis</name>
    <dbReference type="NCBI Taxonomy" id="382380"/>
    <lineage>
        <taxon>Eukaryota</taxon>
        <taxon>Sar</taxon>
        <taxon>Stramenopiles</taxon>
        <taxon>Ochrophyta</taxon>
        <taxon>Bacillariophyta</taxon>
        <taxon>Coscinodiscophyceae</taxon>
        <taxon>Thalassiosirophycidae</taxon>
        <taxon>Stephanodiscales</taxon>
        <taxon>Stephanodiscaceae</taxon>
        <taxon>Cyclostephanos</taxon>
    </lineage>
</organism>
<sequence>NMSKSYYAESSSQTNKEDSHLHLHGEHCKDVSNSGIQRENCDLESLTCVHQDEGVVASSIDNYGDLRRRFNPTRPGDFATLQAELVRWRCREERKITDISRNDGEKQEMTKLLLKREAHLLRKIEQLKNSATEKCKREKIRHVMELMSQPKQWEASDGSVIAVDNPVTCRAREMKAMHDELSGLVKSVEERIRLLGRIKAFVDKVEHSSLAEDVSMLLDRELQMLHQCTDIGQEFMEGMRVRLFNQFTKLVMRLNSDACNGAER</sequence>
<reference evidence="3 4" key="1">
    <citation type="submission" date="2024-10" db="EMBL/GenBank/DDBJ databases">
        <title>Updated reference genomes for cyclostephanoid diatoms.</title>
        <authorList>
            <person name="Roberts W.R."/>
            <person name="Alverson A.J."/>
        </authorList>
    </citation>
    <scope>NUCLEOTIDE SEQUENCE [LARGE SCALE GENOMIC DNA]</scope>
    <source>
        <strain evidence="3 4">AJA228-03</strain>
    </source>
</reference>